<reference evidence="1" key="1">
    <citation type="submission" date="2023-03" db="EMBL/GenBank/DDBJ databases">
        <title>Newly Isolated Salmophages for Biocontrol of Salmonella in Ready-To-Eat Plant-Based Food.</title>
        <authorList>
            <person name="Wojcicki M."/>
            <person name="Swider O."/>
            <person name="Srednicka P."/>
            <person name="Ilczuk T."/>
            <person name="Koperski L."/>
            <person name="Shymialevich D."/>
            <person name="Cieslak H."/>
            <person name="Sokolowska B."/>
            <person name="Juszczuk-Kubiak E."/>
        </authorList>
    </citation>
    <scope>NUCLEOTIDE SEQUENCE</scope>
</reference>
<dbReference type="EMBL" id="OQ674104">
    <property type="protein sequence ID" value="WYX90346.1"/>
    <property type="molecule type" value="Genomic_DNA"/>
</dbReference>
<evidence type="ECO:0000313" key="1">
    <source>
        <dbReference type="EMBL" id="WYX90346.1"/>
    </source>
</evidence>
<name>A0AAX4NEX8_9CAUD</name>
<evidence type="ECO:0000313" key="2">
    <source>
        <dbReference type="Proteomes" id="UP001431510"/>
    </source>
</evidence>
<proteinExistence type="predicted"/>
<dbReference type="Proteomes" id="UP001431510">
    <property type="component" value="Segment"/>
</dbReference>
<sequence length="37" mass="4616">MSPKRHPDDIIVWPDKTWCYREELWERWIICQSVISV</sequence>
<organism evidence="1 2">
    <name type="scientific">Salmonella phage KKP_3822</name>
    <dbReference type="NCBI Taxonomy" id="3027681"/>
    <lineage>
        <taxon>Viruses</taxon>
        <taxon>Duplodnaviria</taxon>
        <taxon>Heunggongvirae</taxon>
        <taxon>Uroviricota</taxon>
        <taxon>Caudoviricetes</taxon>
    </lineage>
</organism>
<protein>
    <submittedName>
        <fullName evidence="1">Uncharacterized protein</fullName>
    </submittedName>
</protein>
<accession>A0AAX4NEX8</accession>
<gene>
    <name evidence="1" type="ORF">PTQ24_000071</name>
</gene>